<dbReference type="AlphaFoldDB" id="A0A1H3IX12"/>
<dbReference type="Proteomes" id="UP000198921">
    <property type="component" value="Unassembled WGS sequence"/>
</dbReference>
<dbReference type="OrthoDB" id="5192820at2"/>
<dbReference type="RefSeq" id="WP_091156462.1">
    <property type="nucleotide sequence ID" value="NZ_FNOT01000006.1"/>
</dbReference>
<accession>A0A1H3IX12</accession>
<feature type="transmembrane region" description="Helical" evidence="2">
    <location>
        <begin position="72"/>
        <end position="93"/>
    </location>
</feature>
<evidence type="ECO:0000313" key="4">
    <source>
        <dbReference type="Proteomes" id="UP000198921"/>
    </source>
</evidence>
<feature type="transmembrane region" description="Helical" evidence="2">
    <location>
        <begin position="187"/>
        <end position="206"/>
    </location>
</feature>
<evidence type="ECO:0000256" key="2">
    <source>
        <dbReference type="SAM" id="Phobius"/>
    </source>
</evidence>
<keyword evidence="2" id="KW-0472">Membrane</keyword>
<keyword evidence="2" id="KW-1133">Transmembrane helix</keyword>
<feature type="region of interest" description="Disordered" evidence="1">
    <location>
        <begin position="1"/>
        <end position="59"/>
    </location>
</feature>
<evidence type="ECO:0000313" key="3">
    <source>
        <dbReference type="EMBL" id="SDY32107.1"/>
    </source>
</evidence>
<keyword evidence="2" id="KW-0812">Transmembrane</keyword>
<evidence type="ECO:0000256" key="1">
    <source>
        <dbReference type="SAM" id="MobiDB-lite"/>
    </source>
</evidence>
<sequence length="212" mass="21862">MSEREQSPSAGARGTDDWREQTIPGIQPVSAPVASGGPGYAPGPPPLPPGYAPRPASEYSTTPVRVRRSDSLASLLLLLAGISAGVSLLLRWLPGSDLTGWDLVDRGFDDLAEGGTAELLGNGFWQPMAVVLGGAVLFVLGLLAVLPARSHRLIGVLALLVGLVAGAGVLVPLAAVGWDPDTIDTGFWFAVAVPALGLLGALKALFTSPRWT</sequence>
<keyword evidence="4" id="KW-1185">Reference proteome</keyword>
<feature type="transmembrane region" description="Helical" evidence="2">
    <location>
        <begin position="153"/>
        <end position="175"/>
    </location>
</feature>
<gene>
    <name evidence="3" type="ORF">SAMN05660209_02553</name>
</gene>
<feature type="compositionally biased region" description="Pro residues" evidence="1">
    <location>
        <begin position="41"/>
        <end position="52"/>
    </location>
</feature>
<dbReference type="EMBL" id="FNOT01000006">
    <property type="protein sequence ID" value="SDY32107.1"/>
    <property type="molecule type" value="Genomic_DNA"/>
</dbReference>
<protein>
    <submittedName>
        <fullName evidence="3">Uncharacterized protein</fullName>
    </submittedName>
</protein>
<dbReference type="STRING" id="1137993.SAMN05660209_02553"/>
<organism evidence="3 4">
    <name type="scientific">Geodermatophilus africanus</name>
    <dbReference type="NCBI Taxonomy" id="1137993"/>
    <lineage>
        <taxon>Bacteria</taxon>
        <taxon>Bacillati</taxon>
        <taxon>Actinomycetota</taxon>
        <taxon>Actinomycetes</taxon>
        <taxon>Geodermatophilales</taxon>
        <taxon>Geodermatophilaceae</taxon>
        <taxon>Geodermatophilus</taxon>
    </lineage>
</organism>
<proteinExistence type="predicted"/>
<name>A0A1H3IX12_9ACTN</name>
<reference evidence="4" key="1">
    <citation type="submission" date="2016-10" db="EMBL/GenBank/DDBJ databases">
        <authorList>
            <person name="Varghese N."/>
            <person name="Submissions S."/>
        </authorList>
    </citation>
    <scope>NUCLEOTIDE SEQUENCE [LARGE SCALE GENOMIC DNA]</scope>
    <source>
        <strain evidence="4">DSM 45422</strain>
    </source>
</reference>
<feature type="transmembrane region" description="Helical" evidence="2">
    <location>
        <begin position="124"/>
        <end position="146"/>
    </location>
</feature>